<evidence type="ECO:0000256" key="1">
    <source>
        <dbReference type="ARBA" id="ARBA00004651"/>
    </source>
</evidence>
<feature type="transmembrane region" description="Helical" evidence="12">
    <location>
        <begin position="263"/>
        <end position="287"/>
    </location>
</feature>
<evidence type="ECO:0000256" key="11">
    <source>
        <dbReference type="ARBA" id="ARBA00023136"/>
    </source>
</evidence>
<evidence type="ECO:0000256" key="12">
    <source>
        <dbReference type="SAM" id="Phobius"/>
    </source>
</evidence>
<dbReference type="NCBIfam" id="TIGR00203">
    <property type="entry name" value="cydB"/>
    <property type="match status" value="1"/>
</dbReference>
<keyword evidence="6 12" id="KW-0812">Transmembrane</keyword>
<evidence type="ECO:0000256" key="5">
    <source>
        <dbReference type="ARBA" id="ARBA00022617"/>
    </source>
</evidence>
<evidence type="ECO:0000256" key="10">
    <source>
        <dbReference type="ARBA" id="ARBA00023004"/>
    </source>
</evidence>
<keyword evidence="11 12" id="KW-0472">Membrane</keyword>
<name>A0A0C1V3C0_9BACT</name>
<evidence type="ECO:0000256" key="9">
    <source>
        <dbReference type="ARBA" id="ARBA00022989"/>
    </source>
</evidence>
<dbReference type="GO" id="GO:0019646">
    <property type="term" value="P:aerobic electron transport chain"/>
    <property type="evidence" value="ECO:0007669"/>
    <property type="project" value="TreeGrafter"/>
</dbReference>
<dbReference type="EMBL" id="JQNX01000006">
    <property type="protein sequence ID" value="KIE58205.1"/>
    <property type="molecule type" value="Genomic_DNA"/>
</dbReference>
<evidence type="ECO:0000256" key="3">
    <source>
        <dbReference type="ARBA" id="ARBA00022448"/>
    </source>
</evidence>
<dbReference type="Proteomes" id="UP000315925">
    <property type="component" value="Chromosome"/>
</dbReference>
<dbReference type="GO" id="GO:0016682">
    <property type="term" value="F:oxidoreductase activity, acting on diphenols and related substances as donors, oxygen as acceptor"/>
    <property type="evidence" value="ECO:0007669"/>
    <property type="project" value="TreeGrafter"/>
</dbReference>
<reference evidence="13 15" key="1">
    <citation type="submission" date="2014-08" db="EMBL/GenBank/DDBJ databases">
        <title>Methylacidiphilum kamchatkense strain Kam1 draft genome sequence.</title>
        <authorList>
            <person name="Birkeland N.-K."/>
            <person name="Erikstad H.A."/>
        </authorList>
    </citation>
    <scope>NUCLEOTIDE SEQUENCE [LARGE SCALE GENOMIC DNA]</scope>
    <source>
        <strain evidence="13 15">Kam1</strain>
    </source>
</reference>
<dbReference type="GO" id="GO:0009055">
    <property type="term" value="F:electron transfer activity"/>
    <property type="evidence" value="ECO:0007669"/>
    <property type="project" value="TreeGrafter"/>
</dbReference>
<keyword evidence="5" id="KW-0349">Heme</keyword>
<keyword evidence="10" id="KW-0408">Iron</keyword>
<feature type="transmembrane region" description="Helical" evidence="12">
    <location>
        <begin position="235"/>
        <end position="256"/>
    </location>
</feature>
<keyword evidence="9 12" id="KW-1133">Transmembrane helix</keyword>
<dbReference type="KEGG" id="mkc:kam1_846"/>
<feature type="transmembrane region" description="Helical" evidence="12">
    <location>
        <begin position="73"/>
        <end position="92"/>
    </location>
</feature>
<feature type="transmembrane region" description="Helical" evidence="12">
    <location>
        <begin position="152"/>
        <end position="181"/>
    </location>
</feature>
<dbReference type="GO" id="GO:0005886">
    <property type="term" value="C:plasma membrane"/>
    <property type="evidence" value="ECO:0007669"/>
    <property type="project" value="UniProtKB-SubCell"/>
</dbReference>
<evidence type="ECO:0000313" key="13">
    <source>
        <dbReference type="EMBL" id="KIE58205.1"/>
    </source>
</evidence>
<keyword evidence="8" id="KW-0249">Electron transport</keyword>
<gene>
    <name evidence="13" type="ORF">A946_08495</name>
    <name evidence="14" type="ORF">kam1_846</name>
</gene>
<dbReference type="EC" id="1.10.3.-" evidence="14"/>
<protein>
    <submittedName>
        <fullName evidence="14">Cytochrome bd-I ubiquinol oxidase subunit 2 apoprotein</fullName>
        <ecNumber evidence="14">1.10.3.-</ecNumber>
    </submittedName>
</protein>
<dbReference type="EMBL" id="CP037899">
    <property type="protein sequence ID" value="QDQ42089.1"/>
    <property type="molecule type" value="Genomic_DNA"/>
</dbReference>
<evidence type="ECO:0000256" key="8">
    <source>
        <dbReference type="ARBA" id="ARBA00022982"/>
    </source>
</evidence>
<accession>A0A0C1V3C0</accession>
<feature type="transmembrane region" description="Helical" evidence="12">
    <location>
        <begin position="6"/>
        <end position="30"/>
    </location>
</feature>
<comment type="subcellular location">
    <subcellularLocation>
        <location evidence="1">Cell membrane</location>
        <topology evidence="1">Multi-pass membrane protein</topology>
    </subcellularLocation>
</comment>
<evidence type="ECO:0000256" key="6">
    <source>
        <dbReference type="ARBA" id="ARBA00022692"/>
    </source>
</evidence>
<proteinExistence type="inferred from homology"/>
<keyword evidence="15" id="KW-1185">Reference proteome</keyword>
<evidence type="ECO:0000256" key="7">
    <source>
        <dbReference type="ARBA" id="ARBA00022723"/>
    </source>
</evidence>
<comment type="similarity">
    <text evidence="2">Belongs to the cytochrome ubiquinol oxidase subunit 2 family.</text>
</comment>
<dbReference type="RefSeq" id="WP_039721814.1">
    <property type="nucleotide sequence ID" value="NZ_CP037899.1"/>
</dbReference>
<dbReference type="Proteomes" id="UP000031594">
    <property type="component" value="Unassembled WGS sequence"/>
</dbReference>
<dbReference type="PANTHER" id="PTHR43141:SF5">
    <property type="entry name" value="CYTOCHROME BD-I UBIQUINOL OXIDASE SUBUNIT 2"/>
    <property type="match status" value="1"/>
</dbReference>
<evidence type="ECO:0000256" key="2">
    <source>
        <dbReference type="ARBA" id="ARBA00007543"/>
    </source>
</evidence>
<feature type="transmembrane region" description="Helical" evidence="12">
    <location>
        <begin position="316"/>
        <end position="336"/>
    </location>
</feature>
<keyword evidence="7" id="KW-0479">Metal-binding</keyword>
<dbReference type="GO" id="GO:0070069">
    <property type="term" value="C:cytochrome complex"/>
    <property type="evidence" value="ECO:0007669"/>
    <property type="project" value="TreeGrafter"/>
</dbReference>
<keyword evidence="14" id="KW-0560">Oxidoreductase</keyword>
<dbReference type="PIRSF" id="PIRSF000267">
    <property type="entry name" value="Cyt_oxidse_sub2"/>
    <property type="match status" value="1"/>
</dbReference>
<reference evidence="14" key="2">
    <citation type="journal article" date="2019" name="BMC Genomics">
        <title>Complete genome sequence analysis of the thermoacidophilic verrucomicrobial methanotroph 'Candidatus Methylacidiphilum kamchatkense' strain Kam1 and comparison with its closest relatives.</title>
        <authorList>
            <person name="Kruse T."/>
            <person name="Ratnadevi C.M."/>
            <person name="Erikstad H.A."/>
            <person name="Birkeland N.K."/>
        </authorList>
    </citation>
    <scope>NUCLEOTIDE SEQUENCE</scope>
    <source>
        <strain evidence="14">Kam1</strain>
    </source>
</reference>
<evidence type="ECO:0000313" key="14">
    <source>
        <dbReference type="EMBL" id="QDQ42089.1"/>
    </source>
</evidence>
<evidence type="ECO:0000256" key="4">
    <source>
        <dbReference type="ARBA" id="ARBA00022475"/>
    </source>
</evidence>
<dbReference type="InterPro" id="IPR003317">
    <property type="entry name" value="Cyt-d_oxidase_su2"/>
</dbReference>
<dbReference type="AlphaFoldDB" id="A0A0C1V3C0"/>
<evidence type="ECO:0000313" key="16">
    <source>
        <dbReference type="Proteomes" id="UP000315925"/>
    </source>
</evidence>
<dbReference type="STRING" id="1202785.A946_08495"/>
<feature type="transmembrane region" description="Helical" evidence="12">
    <location>
        <begin position="42"/>
        <end position="67"/>
    </location>
</feature>
<dbReference type="PANTHER" id="PTHR43141">
    <property type="entry name" value="CYTOCHROME BD2 SUBUNIT II"/>
    <property type="match status" value="1"/>
</dbReference>
<reference evidence="16" key="3">
    <citation type="submission" date="2019-03" db="EMBL/GenBank/DDBJ databases">
        <title>Complete genome of Methylacidiphilum kamchatkense Kam1.</title>
        <authorList>
            <person name="Kruse T."/>
            <person name="Murarilal Ratnadevi C."/>
            <person name="Erikstad H.-A."/>
            <person name="Birkeland N.-K."/>
        </authorList>
    </citation>
    <scope>NUCLEOTIDE SEQUENCE [LARGE SCALE GENOMIC DNA]</scope>
    <source>
        <strain evidence="16">kam1</strain>
    </source>
</reference>
<evidence type="ECO:0000313" key="15">
    <source>
        <dbReference type="Proteomes" id="UP000031594"/>
    </source>
</evidence>
<keyword evidence="4" id="KW-1003">Cell membrane</keyword>
<dbReference type="GO" id="GO:0046872">
    <property type="term" value="F:metal ion binding"/>
    <property type="evidence" value="ECO:0007669"/>
    <property type="project" value="UniProtKB-KW"/>
</dbReference>
<dbReference type="Pfam" id="PF02322">
    <property type="entry name" value="Cyt_bd_oxida_II"/>
    <property type="match status" value="1"/>
</dbReference>
<sequence length="348" mass="39863">METIWFWLLVVMFSGYVILDGLDFGVGMLLPFISKNLQERKLIYQQILPVWDGNEVWLIAGGGILFFSFPRAYAVAFSGFYLAFIILLWLLILRGISIEVRSKINHELWQKFWDFLFSFSSYLISFTLGIALGNLFRGVPINKNGNFFLPLWTYFLPGIDAGIVDIYTLLFGFLSSVFFALHGSLFLNLKMSHALQKKCQRIASSLLLLLALLSFISFFWTSKVQTFFLKNFVEFPIYLIFPIGAVVCLLSIFLSLKYHKSFSAFLCSSFFVCMMLGSSAVALYPYLLISSIDPFLRSLTIFNSAASKETLKIGLFWFPFGFLLILLYTIIVYRAFKGKMNSQDVISY</sequence>
<feature type="transmembrane region" description="Helical" evidence="12">
    <location>
        <begin position="112"/>
        <end position="132"/>
    </location>
</feature>
<feature type="transmembrane region" description="Helical" evidence="12">
    <location>
        <begin position="202"/>
        <end position="220"/>
    </location>
</feature>
<organism evidence="14 16">
    <name type="scientific">Methylacidiphilum kamchatkense Kam1</name>
    <dbReference type="NCBI Taxonomy" id="1202785"/>
    <lineage>
        <taxon>Bacteria</taxon>
        <taxon>Pseudomonadati</taxon>
        <taxon>Verrucomicrobiota</taxon>
        <taxon>Methylacidiphilae</taxon>
        <taxon>Methylacidiphilales</taxon>
        <taxon>Methylacidiphilaceae</taxon>
        <taxon>Methylacidiphilum (ex Ratnadevi et al. 2023)</taxon>
    </lineage>
</organism>
<dbReference type="OrthoDB" id="9776710at2"/>
<keyword evidence="3" id="KW-0813">Transport</keyword>